<dbReference type="EMBL" id="CP038462">
    <property type="protein sequence ID" value="QCC77824.1"/>
    <property type="molecule type" value="Genomic_DNA"/>
</dbReference>
<organism evidence="2 3">
    <name type="scientific">Nocardioides daphniae</name>
    <dbReference type="NCBI Taxonomy" id="402297"/>
    <lineage>
        <taxon>Bacteria</taxon>
        <taxon>Bacillati</taxon>
        <taxon>Actinomycetota</taxon>
        <taxon>Actinomycetes</taxon>
        <taxon>Propionibacteriales</taxon>
        <taxon>Nocardioidaceae</taxon>
        <taxon>Nocardioides</taxon>
    </lineage>
</organism>
<evidence type="ECO:0008006" key="4">
    <source>
        <dbReference type="Google" id="ProtNLM"/>
    </source>
</evidence>
<sequence>MPRVIVTVSTVKDHLSNVQRFVEGNLDGGVDHMVVFLARAPKVKAWLDTRPEVTAVVTDDTWWRGQRPALLNRRQNANANLVRHVLADLGWAEWLFHVDADEVLQLDRDELAGVPAREPAVSVPPLEVVSIAEPDGPPVLFKRLLDDGELHLVTALGLLAEPTNSRYFRSHIAGKVGIRPGADVWLGIHKATDPGGRRLPLVQRPGVEMLHYEAFSARTSCASGWRWSAPAPASTSARTGWPWPPPCAPWSAWSSTRRPGRATWRGSTTLHMADPVDDLAALGLLESRPPLSHGHRPQVLDESRRSALAAAVEGLRTQDKKRFVPPKDPAKGETAPSAAGAGLTEKVRRRMRRQG</sequence>
<reference evidence="2 3" key="1">
    <citation type="journal article" date="2008" name="Int. J. Syst. Evol. Microbiol.">
        <title>Nocardioides daphniae sp. nov., isolated from Daphnia cucullata (Crustacea: Cladocera).</title>
        <authorList>
            <person name="Toth E.M."/>
            <person name="Keki Z."/>
            <person name="Homonnay Z.G."/>
            <person name="Borsodi A.K."/>
            <person name="Marialigeti K."/>
            <person name="Schumann P."/>
        </authorList>
    </citation>
    <scope>NUCLEOTIDE SEQUENCE [LARGE SCALE GENOMIC DNA]</scope>
    <source>
        <strain evidence="2 3">JCM 16608</strain>
    </source>
</reference>
<dbReference type="KEGG" id="ndp:E2C04_12705"/>
<dbReference type="Proteomes" id="UP000297025">
    <property type="component" value="Chromosome"/>
</dbReference>
<accession>A0A4P7UDA4</accession>
<feature type="region of interest" description="Disordered" evidence="1">
    <location>
        <begin position="313"/>
        <end position="355"/>
    </location>
</feature>
<dbReference type="AlphaFoldDB" id="A0A4P7UDA4"/>
<evidence type="ECO:0000313" key="3">
    <source>
        <dbReference type="Proteomes" id="UP000297025"/>
    </source>
</evidence>
<proteinExistence type="predicted"/>
<gene>
    <name evidence="2" type="ORF">E2C04_12705</name>
</gene>
<dbReference type="Pfam" id="PF13704">
    <property type="entry name" value="Glyco_tranf_2_4"/>
    <property type="match status" value="1"/>
</dbReference>
<evidence type="ECO:0000256" key="1">
    <source>
        <dbReference type="SAM" id="MobiDB-lite"/>
    </source>
</evidence>
<protein>
    <recommendedName>
        <fullName evidence="4">Glycosyltransferase family 2 protein</fullName>
    </recommendedName>
</protein>
<name>A0A4P7UDA4_9ACTN</name>
<evidence type="ECO:0000313" key="2">
    <source>
        <dbReference type="EMBL" id="QCC77824.1"/>
    </source>
</evidence>